<feature type="region of interest" description="Disordered" evidence="1">
    <location>
        <begin position="31"/>
        <end position="99"/>
    </location>
</feature>
<dbReference type="AlphaFoldDB" id="E9G9I3"/>
<evidence type="ECO:0000313" key="2">
    <source>
        <dbReference type="EMBL" id="EFX83875.1"/>
    </source>
</evidence>
<feature type="compositionally biased region" description="Polar residues" evidence="1">
    <location>
        <begin position="77"/>
        <end position="87"/>
    </location>
</feature>
<evidence type="ECO:0000256" key="1">
    <source>
        <dbReference type="SAM" id="MobiDB-lite"/>
    </source>
</evidence>
<name>E9G9I3_DAPPU</name>
<dbReference type="HOGENOM" id="CLU_2322704_0_0_1"/>
<keyword evidence="3" id="KW-1185">Reference proteome</keyword>
<proteinExistence type="predicted"/>
<dbReference type="InParanoid" id="E9G9I3"/>
<feature type="compositionally biased region" description="Basic and acidic residues" evidence="1">
    <location>
        <begin position="46"/>
        <end position="59"/>
    </location>
</feature>
<organism evidence="2 3">
    <name type="scientific">Daphnia pulex</name>
    <name type="common">Water flea</name>
    <dbReference type="NCBI Taxonomy" id="6669"/>
    <lineage>
        <taxon>Eukaryota</taxon>
        <taxon>Metazoa</taxon>
        <taxon>Ecdysozoa</taxon>
        <taxon>Arthropoda</taxon>
        <taxon>Crustacea</taxon>
        <taxon>Branchiopoda</taxon>
        <taxon>Diplostraca</taxon>
        <taxon>Cladocera</taxon>
        <taxon>Anomopoda</taxon>
        <taxon>Daphniidae</taxon>
        <taxon>Daphnia</taxon>
    </lineage>
</organism>
<dbReference type="KEGG" id="dpx:DAPPUDRAFT_239505"/>
<protein>
    <submittedName>
        <fullName evidence="2">Uncharacterized protein</fullName>
    </submittedName>
</protein>
<sequence>MNNVKLSHQHDLPQNHVEEVVAGVKEDLEGAVGGHLGDVQPNIENDGNHHDLQRDHRFGDAQSPVRLINGSIRNPHPQDSSESSAGGKSNVVERSVTGF</sequence>
<dbReference type="Proteomes" id="UP000000305">
    <property type="component" value="Unassembled WGS sequence"/>
</dbReference>
<reference evidence="2 3" key="1">
    <citation type="journal article" date="2011" name="Science">
        <title>The ecoresponsive genome of Daphnia pulex.</title>
        <authorList>
            <person name="Colbourne J.K."/>
            <person name="Pfrender M.E."/>
            <person name="Gilbert D."/>
            <person name="Thomas W.K."/>
            <person name="Tucker A."/>
            <person name="Oakley T.H."/>
            <person name="Tokishita S."/>
            <person name="Aerts A."/>
            <person name="Arnold G.J."/>
            <person name="Basu M.K."/>
            <person name="Bauer D.J."/>
            <person name="Caceres C.E."/>
            <person name="Carmel L."/>
            <person name="Casola C."/>
            <person name="Choi J.H."/>
            <person name="Detter J.C."/>
            <person name="Dong Q."/>
            <person name="Dusheyko S."/>
            <person name="Eads B.D."/>
            <person name="Frohlich T."/>
            <person name="Geiler-Samerotte K.A."/>
            <person name="Gerlach D."/>
            <person name="Hatcher P."/>
            <person name="Jogdeo S."/>
            <person name="Krijgsveld J."/>
            <person name="Kriventseva E.V."/>
            <person name="Kultz D."/>
            <person name="Laforsch C."/>
            <person name="Lindquist E."/>
            <person name="Lopez J."/>
            <person name="Manak J.R."/>
            <person name="Muller J."/>
            <person name="Pangilinan J."/>
            <person name="Patwardhan R.P."/>
            <person name="Pitluck S."/>
            <person name="Pritham E.J."/>
            <person name="Rechtsteiner A."/>
            <person name="Rho M."/>
            <person name="Rogozin I.B."/>
            <person name="Sakarya O."/>
            <person name="Salamov A."/>
            <person name="Schaack S."/>
            <person name="Shapiro H."/>
            <person name="Shiga Y."/>
            <person name="Skalitzky C."/>
            <person name="Smith Z."/>
            <person name="Souvorov A."/>
            <person name="Sung W."/>
            <person name="Tang Z."/>
            <person name="Tsuchiya D."/>
            <person name="Tu H."/>
            <person name="Vos H."/>
            <person name="Wang M."/>
            <person name="Wolf Y.I."/>
            <person name="Yamagata H."/>
            <person name="Yamada T."/>
            <person name="Ye Y."/>
            <person name="Shaw J.R."/>
            <person name="Andrews J."/>
            <person name="Crease T.J."/>
            <person name="Tang H."/>
            <person name="Lucas S.M."/>
            <person name="Robertson H.M."/>
            <person name="Bork P."/>
            <person name="Koonin E.V."/>
            <person name="Zdobnov E.M."/>
            <person name="Grigoriev I.V."/>
            <person name="Lynch M."/>
            <person name="Boore J.L."/>
        </authorList>
    </citation>
    <scope>NUCLEOTIDE SEQUENCE [LARGE SCALE GENOMIC DNA]</scope>
</reference>
<dbReference type="EMBL" id="GL732536">
    <property type="protein sequence ID" value="EFX83875.1"/>
    <property type="molecule type" value="Genomic_DNA"/>
</dbReference>
<evidence type="ECO:0000313" key="3">
    <source>
        <dbReference type="Proteomes" id="UP000000305"/>
    </source>
</evidence>
<accession>E9G9I3</accession>
<gene>
    <name evidence="2" type="ORF">DAPPUDRAFT_239505</name>
</gene>